<reference evidence="6" key="1">
    <citation type="journal article" date="2019" name="Int. J. Syst. Evol. Microbiol.">
        <title>The Global Catalogue of Microorganisms (GCM) 10K type strain sequencing project: providing services to taxonomists for standard genome sequencing and annotation.</title>
        <authorList>
            <consortium name="The Broad Institute Genomics Platform"/>
            <consortium name="The Broad Institute Genome Sequencing Center for Infectious Disease"/>
            <person name="Wu L."/>
            <person name="Ma J."/>
        </authorList>
    </citation>
    <scope>NUCLEOTIDE SEQUENCE [LARGE SCALE GENOMIC DNA]</scope>
    <source>
        <strain evidence="6">TISTR 1858</strain>
    </source>
</reference>
<dbReference type="NCBIfam" id="TIGR00274">
    <property type="entry name" value="N-acetylmuramic acid 6-phosphate etherase"/>
    <property type="match status" value="1"/>
</dbReference>
<evidence type="ECO:0000313" key="6">
    <source>
        <dbReference type="Proteomes" id="UP001597451"/>
    </source>
</evidence>
<dbReference type="GO" id="GO:0016829">
    <property type="term" value="F:lyase activity"/>
    <property type="evidence" value="ECO:0007669"/>
    <property type="project" value="UniProtKB-KW"/>
</dbReference>
<dbReference type="Pfam" id="PF22645">
    <property type="entry name" value="GKRP_SIS_N"/>
    <property type="match status" value="1"/>
</dbReference>
<evidence type="ECO:0000256" key="2">
    <source>
        <dbReference type="ARBA" id="ARBA00023277"/>
    </source>
</evidence>
<gene>
    <name evidence="3 5" type="primary">murQ</name>
    <name evidence="5" type="ORF">ACFSUN_10695</name>
</gene>
<dbReference type="NCBIfam" id="NF003915">
    <property type="entry name" value="PRK05441.1"/>
    <property type="match status" value="1"/>
</dbReference>
<sequence>MNLSNLSDLVTEQRNPQSSNLDGMAITDILQLINDEDKHVAFAVESALPQIEVVVQNVYHVLKNGGRLFYVGAGTSGRLGIMDASECPPTFMTPPEMIQTVMAGGNGAFFKAVEGAEDQEAQGAADIAAQSLTEKDAVIGITASGRTPYPIGAVKYAKETGAFTASLSSNQDSEISKYVDAPMEIIVGPEILTGSTRMKAATSHKMVLNMLSTAVMVKLGKVYENLMVDVHASNYKLKERAKRNVIAVTDVTYEIAEKTLEETDYRVKPAIIMLKTSRSLQEVEDALTASDGKVRQAITALMGE</sequence>
<name>A0ABW5Q160_9BACI</name>
<comment type="function">
    <text evidence="3">Specifically catalyzes the cleavage of the D-lactyl ether substituent of MurNAc 6-phosphate, producing GlcNAc 6-phosphate and D-lactate.</text>
</comment>
<organism evidence="5 6">
    <name type="scientific">Oceanobacillus kapialis</name>
    <dbReference type="NCBI Taxonomy" id="481353"/>
    <lineage>
        <taxon>Bacteria</taxon>
        <taxon>Bacillati</taxon>
        <taxon>Bacillota</taxon>
        <taxon>Bacilli</taxon>
        <taxon>Bacillales</taxon>
        <taxon>Bacillaceae</taxon>
        <taxon>Oceanobacillus</taxon>
    </lineage>
</organism>
<accession>A0ABW5Q160</accession>
<dbReference type="Gene3D" id="3.40.50.10490">
    <property type="entry name" value="Glucose-6-phosphate isomerase like protein, domain 1"/>
    <property type="match status" value="1"/>
</dbReference>
<comment type="pathway">
    <text evidence="3">Amino-sugar metabolism; N-acetylmuramate degradation.</text>
</comment>
<dbReference type="PROSITE" id="PS51464">
    <property type="entry name" value="SIS"/>
    <property type="match status" value="1"/>
</dbReference>
<keyword evidence="6" id="KW-1185">Reference proteome</keyword>
<dbReference type="Gene3D" id="1.10.8.1080">
    <property type="match status" value="1"/>
</dbReference>
<keyword evidence="1 3" id="KW-0456">Lyase</keyword>
<keyword evidence="2 3" id="KW-0119">Carbohydrate metabolism</keyword>
<dbReference type="CDD" id="cd05007">
    <property type="entry name" value="SIS_Etherase"/>
    <property type="match status" value="1"/>
</dbReference>
<proteinExistence type="inferred from homology"/>
<dbReference type="NCBIfam" id="NF009222">
    <property type="entry name" value="PRK12570.1"/>
    <property type="match status" value="1"/>
</dbReference>
<comment type="caution">
    <text evidence="5">The sequence shown here is derived from an EMBL/GenBank/DDBJ whole genome shotgun (WGS) entry which is preliminary data.</text>
</comment>
<dbReference type="InterPro" id="IPR046348">
    <property type="entry name" value="SIS_dom_sf"/>
</dbReference>
<comment type="subunit">
    <text evidence="3">Homodimer.</text>
</comment>
<comment type="catalytic activity">
    <reaction evidence="3">
        <text>N-acetyl-D-muramate 6-phosphate + H2O = N-acetyl-D-glucosamine 6-phosphate + (R)-lactate</text>
        <dbReference type="Rhea" id="RHEA:26410"/>
        <dbReference type="ChEBI" id="CHEBI:15377"/>
        <dbReference type="ChEBI" id="CHEBI:16004"/>
        <dbReference type="ChEBI" id="CHEBI:57513"/>
        <dbReference type="ChEBI" id="CHEBI:58722"/>
        <dbReference type="EC" id="4.2.1.126"/>
    </reaction>
</comment>
<dbReference type="SUPFAM" id="SSF53697">
    <property type="entry name" value="SIS domain"/>
    <property type="match status" value="1"/>
</dbReference>
<evidence type="ECO:0000313" key="5">
    <source>
        <dbReference type="EMBL" id="MFD2629243.1"/>
    </source>
</evidence>
<evidence type="ECO:0000259" key="4">
    <source>
        <dbReference type="PROSITE" id="PS51464"/>
    </source>
</evidence>
<dbReference type="InterPro" id="IPR040190">
    <property type="entry name" value="MURQ/GCKR"/>
</dbReference>
<dbReference type="InterPro" id="IPR005486">
    <property type="entry name" value="Glucokinase_regulatory_CS"/>
</dbReference>
<feature type="active site" evidence="3">
    <location>
        <position position="117"/>
    </location>
</feature>
<dbReference type="InterPro" id="IPR005488">
    <property type="entry name" value="Etherase_MurQ"/>
</dbReference>
<dbReference type="HAMAP" id="MF_00068">
    <property type="entry name" value="MurQ"/>
    <property type="match status" value="1"/>
</dbReference>
<comment type="miscellaneous">
    <text evidence="3">A lyase-type mechanism (elimination/hydration) is suggested for the cleavage of the lactyl ether bond of MurNAc 6-phosphate, with the formation of an alpha,beta-unsaturated aldehyde intermediate with (E)-stereochemistry, followed by the syn addition of water to give product.</text>
</comment>
<protein>
    <recommendedName>
        <fullName evidence="3">N-acetylmuramic acid 6-phosphate etherase</fullName>
        <shortName evidence="3">MurNAc-6-P etherase</shortName>
        <ecNumber evidence="3">4.2.1.126</ecNumber>
    </recommendedName>
    <alternativeName>
        <fullName evidence="3">N-acetylmuramic acid 6-phosphate hydrolase</fullName>
    </alternativeName>
    <alternativeName>
        <fullName evidence="3">N-acetylmuramic acid 6-phosphate lyase</fullName>
    </alternativeName>
</protein>
<dbReference type="EMBL" id="JBHUMX010000035">
    <property type="protein sequence ID" value="MFD2629243.1"/>
    <property type="molecule type" value="Genomic_DNA"/>
</dbReference>
<dbReference type="InterPro" id="IPR001347">
    <property type="entry name" value="SIS_dom"/>
</dbReference>
<evidence type="ECO:0000256" key="3">
    <source>
        <dbReference type="HAMAP-Rule" id="MF_00068"/>
    </source>
</evidence>
<dbReference type="PANTHER" id="PTHR10088">
    <property type="entry name" value="GLUCOKINASE REGULATORY PROTEIN"/>
    <property type="match status" value="1"/>
</dbReference>
<feature type="active site" description="Proton donor" evidence="3">
    <location>
        <position position="86"/>
    </location>
</feature>
<comment type="similarity">
    <text evidence="3">Belongs to the GCKR-like family. MurNAc-6-P etherase subfamily.</text>
</comment>
<feature type="domain" description="SIS" evidence="4">
    <location>
        <begin position="58"/>
        <end position="221"/>
    </location>
</feature>
<dbReference type="Proteomes" id="UP001597451">
    <property type="component" value="Unassembled WGS sequence"/>
</dbReference>
<dbReference type="PANTHER" id="PTHR10088:SF4">
    <property type="entry name" value="GLUCOKINASE REGULATORY PROTEIN"/>
    <property type="match status" value="1"/>
</dbReference>
<dbReference type="EC" id="4.2.1.126" evidence="3"/>
<dbReference type="PROSITE" id="PS01272">
    <property type="entry name" value="GCKR"/>
    <property type="match status" value="1"/>
</dbReference>
<evidence type="ECO:0000256" key="1">
    <source>
        <dbReference type="ARBA" id="ARBA00023239"/>
    </source>
</evidence>
<dbReference type="RefSeq" id="WP_379562017.1">
    <property type="nucleotide sequence ID" value="NZ_JBHUMX010000035.1"/>
</dbReference>